<evidence type="ECO:0000256" key="5">
    <source>
        <dbReference type="ARBA" id="ARBA00023136"/>
    </source>
</evidence>
<keyword evidence="3 6" id="KW-0812">Transmembrane</keyword>
<dbReference type="EMBL" id="JBHSGK010000013">
    <property type="protein sequence ID" value="MFC4737253.1"/>
    <property type="molecule type" value="Genomic_DNA"/>
</dbReference>
<feature type="chain" id="PRO_5046438737" evidence="7">
    <location>
        <begin position="20"/>
        <end position="306"/>
    </location>
</feature>
<evidence type="ECO:0000256" key="2">
    <source>
        <dbReference type="ARBA" id="ARBA00022475"/>
    </source>
</evidence>
<evidence type="ECO:0000256" key="7">
    <source>
        <dbReference type="SAM" id="SignalP"/>
    </source>
</evidence>
<evidence type="ECO:0000256" key="1">
    <source>
        <dbReference type="ARBA" id="ARBA00004651"/>
    </source>
</evidence>
<dbReference type="InterPro" id="IPR018076">
    <property type="entry name" value="T2SS_GspF_dom"/>
</dbReference>
<keyword evidence="2" id="KW-1003">Cell membrane</keyword>
<dbReference type="Pfam" id="PF00482">
    <property type="entry name" value="T2SSF"/>
    <property type="match status" value="1"/>
</dbReference>
<feature type="domain" description="Type II secretion system protein GspF" evidence="8">
    <location>
        <begin position="142"/>
        <end position="263"/>
    </location>
</feature>
<dbReference type="Gene3D" id="1.20.81.30">
    <property type="entry name" value="Type II secretion system (T2SS), domain F"/>
    <property type="match status" value="1"/>
</dbReference>
<evidence type="ECO:0000256" key="6">
    <source>
        <dbReference type="SAM" id="Phobius"/>
    </source>
</evidence>
<gene>
    <name evidence="9" type="ORF">ACFO4L_11690</name>
</gene>
<sequence length="306" mass="33730">MLYAAAGSLFLFLFLSMLAAAQLLRPADGASPGPSLKETLKSSNRRMKALIVRRGRKSRRKKLLEQRLSVAGLPIKPEEFVVFKLFAVIIVSALLYIAEAPLLLLIAGAGGVYAMAEIWLNMRRKKRIRQFNEGFPDMVASIIGSLKAGFSLPQSLQMVAEESYPPIQEEVELVIKAMQYGKNIEEAMIDWKERMPSDDLDLFVEAVLIQRQVGGNLAYLLERIVETTRERARMEGQIRTLTAQGKLSGLVVGLLPVGLAFVISAINPVYMETLLTNEIGRILLAGAAVSSLIGFLSVRKITAIEV</sequence>
<keyword evidence="7" id="KW-0732">Signal</keyword>
<name>A0ABV9NVA7_9BACI</name>
<comment type="caution">
    <text evidence="9">The sequence shown here is derived from an EMBL/GenBank/DDBJ whole genome shotgun (WGS) entry which is preliminary data.</text>
</comment>
<evidence type="ECO:0000313" key="10">
    <source>
        <dbReference type="Proteomes" id="UP001595896"/>
    </source>
</evidence>
<dbReference type="Proteomes" id="UP001595896">
    <property type="component" value="Unassembled WGS sequence"/>
</dbReference>
<feature type="transmembrane region" description="Helical" evidence="6">
    <location>
        <begin position="247"/>
        <end position="267"/>
    </location>
</feature>
<dbReference type="InterPro" id="IPR042094">
    <property type="entry name" value="T2SS_GspF_sf"/>
</dbReference>
<protein>
    <submittedName>
        <fullName evidence="9">Type II secretion system F family protein</fullName>
    </submittedName>
</protein>
<feature type="signal peptide" evidence="7">
    <location>
        <begin position="1"/>
        <end position="19"/>
    </location>
</feature>
<proteinExistence type="predicted"/>
<evidence type="ECO:0000256" key="4">
    <source>
        <dbReference type="ARBA" id="ARBA00022989"/>
    </source>
</evidence>
<evidence type="ECO:0000313" key="9">
    <source>
        <dbReference type="EMBL" id="MFC4737253.1"/>
    </source>
</evidence>
<dbReference type="RefSeq" id="WP_377909855.1">
    <property type="nucleotide sequence ID" value="NZ_JBHSGK010000013.1"/>
</dbReference>
<accession>A0ABV9NVA7</accession>
<feature type="transmembrane region" description="Helical" evidence="6">
    <location>
        <begin position="279"/>
        <end position="298"/>
    </location>
</feature>
<evidence type="ECO:0000256" key="3">
    <source>
        <dbReference type="ARBA" id="ARBA00022692"/>
    </source>
</evidence>
<dbReference type="PANTHER" id="PTHR35007:SF1">
    <property type="entry name" value="PILUS ASSEMBLY PROTEIN"/>
    <property type="match status" value="1"/>
</dbReference>
<keyword evidence="10" id="KW-1185">Reference proteome</keyword>
<keyword evidence="4 6" id="KW-1133">Transmembrane helix</keyword>
<evidence type="ECO:0000259" key="8">
    <source>
        <dbReference type="Pfam" id="PF00482"/>
    </source>
</evidence>
<feature type="transmembrane region" description="Helical" evidence="6">
    <location>
        <begin position="85"/>
        <end position="116"/>
    </location>
</feature>
<organism evidence="9 10">
    <name type="scientific">Bacillus daqingensis</name>
    <dbReference type="NCBI Taxonomy" id="872396"/>
    <lineage>
        <taxon>Bacteria</taxon>
        <taxon>Bacillati</taxon>
        <taxon>Bacillota</taxon>
        <taxon>Bacilli</taxon>
        <taxon>Bacillales</taxon>
        <taxon>Bacillaceae</taxon>
        <taxon>Bacillus</taxon>
    </lineage>
</organism>
<reference evidence="10" key="1">
    <citation type="journal article" date="2019" name="Int. J. Syst. Evol. Microbiol.">
        <title>The Global Catalogue of Microorganisms (GCM) 10K type strain sequencing project: providing services to taxonomists for standard genome sequencing and annotation.</title>
        <authorList>
            <consortium name="The Broad Institute Genomics Platform"/>
            <consortium name="The Broad Institute Genome Sequencing Center for Infectious Disease"/>
            <person name="Wu L."/>
            <person name="Ma J."/>
        </authorList>
    </citation>
    <scope>NUCLEOTIDE SEQUENCE [LARGE SCALE GENOMIC DNA]</scope>
    <source>
        <strain evidence="10">JCM 12165</strain>
    </source>
</reference>
<keyword evidence="5 6" id="KW-0472">Membrane</keyword>
<comment type="subcellular location">
    <subcellularLocation>
        <location evidence="1">Cell membrane</location>
        <topology evidence="1">Multi-pass membrane protein</topology>
    </subcellularLocation>
</comment>
<dbReference type="PANTHER" id="PTHR35007">
    <property type="entry name" value="INTEGRAL MEMBRANE PROTEIN-RELATED"/>
    <property type="match status" value="1"/>
</dbReference>